<accession>A0A2M9BCL5</accession>
<dbReference type="InterPro" id="IPR002347">
    <property type="entry name" value="SDR_fam"/>
</dbReference>
<dbReference type="InterPro" id="IPR050259">
    <property type="entry name" value="SDR"/>
</dbReference>
<evidence type="ECO:0000256" key="1">
    <source>
        <dbReference type="ARBA" id="ARBA00006484"/>
    </source>
</evidence>
<sequence length="248" mass="24643">MTVKTQTALVTGATNGIGKAIALRLAADGAFVLVHGRDRARADAVVERIRAAGGTAQAVIADLAAGPDAVRTLAADALAVNGGVDILVNNAAALIPGQSMLAVTDAQLATALAVNVAAPIVLTAGLVPGMKERGTGVIVNMGSNAGTVGMALAGLYGASKSALHSLTRSWADELAPAGIRVNAIAPGPTVTEDNASYREHLEALTQQHPDRRPGTADEVAGLVAFLAGPAAAHIHGAIIPIDGGSTAI</sequence>
<dbReference type="PRINTS" id="PR00080">
    <property type="entry name" value="SDRFAMILY"/>
</dbReference>
<dbReference type="PANTHER" id="PTHR42879">
    <property type="entry name" value="3-OXOACYL-(ACYL-CARRIER-PROTEIN) REDUCTASE"/>
    <property type="match status" value="1"/>
</dbReference>
<dbReference type="InterPro" id="IPR036291">
    <property type="entry name" value="NAD(P)-bd_dom_sf"/>
</dbReference>
<dbReference type="PRINTS" id="PR00081">
    <property type="entry name" value="GDHRDH"/>
</dbReference>
<dbReference type="RefSeq" id="WP_100345795.1">
    <property type="nucleotide sequence ID" value="NZ_PGFB01000005.1"/>
</dbReference>
<dbReference type="PANTHER" id="PTHR42879:SF2">
    <property type="entry name" value="3-OXOACYL-[ACYL-CARRIER-PROTEIN] REDUCTASE FABG"/>
    <property type="match status" value="1"/>
</dbReference>
<dbReference type="FunFam" id="3.40.50.720:FF:000084">
    <property type="entry name" value="Short-chain dehydrogenase reductase"/>
    <property type="match status" value="1"/>
</dbReference>
<evidence type="ECO:0000313" key="4">
    <source>
        <dbReference type="Proteomes" id="UP000230161"/>
    </source>
</evidence>
<dbReference type="PROSITE" id="PS00061">
    <property type="entry name" value="ADH_SHORT"/>
    <property type="match status" value="1"/>
</dbReference>
<dbReference type="GO" id="GO:0032787">
    <property type="term" value="P:monocarboxylic acid metabolic process"/>
    <property type="evidence" value="ECO:0007669"/>
    <property type="project" value="UniProtKB-ARBA"/>
</dbReference>
<comment type="similarity">
    <text evidence="1">Belongs to the short-chain dehydrogenases/reductases (SDR) family.</text>
</comment>
<dbReference type="GO" id="GO:0016491">
    <property type="term" value="F:oxidoreductase activity"/>
    <property type="evidence" value="ECO:0007669"/>
    <property type="project" value="UniProtKB-KW"/>
</dbReference>
<dbReference type="Gene3D" id="3.40.50.720">
    <property type="entry name" value="NAD(P)-binding Rossmann-like Domain"/>
    <property type="match status" value="1"/>
</dbReference>
<name>A0A2M9BCL5_9MICO</name>
<dbReference type="AlphaFoldDB" id="A0A2M9BCL5"/>
<dbReference type="EMBL" id="PGFB01000005">
    <property type="protein sequence ID" value="PJJ55698.1"/>
    <property type="molecule type" value="Genomic_DNA"/>
</dbReference>
<keyword evidence="2" id="KW-0560">Oxidoreductase</keyword>
<dbReference type="InterPro" id="IPR020904">
    <property type="entry name" value="Sc_DH/Rdtase_CS"/>
</dbReference>
<organism evidence="3 4">
    <name type="scientific">Compostimonas suwonensis</name>
    <dbReference type="NCBI Taxonomy" id="1048394"/>
    <lineage>
        <taxon>Bacteria</taxon>
        <taxon>Bacillati</taxon>
        <taxon>Actinomycetota</taxon>
        <taxon>Actinomycetes</taxon>
        <taxon>Micrococcales</taxon>
        <taxon>Microbacteriaceae</taxon>
        <taxon>Compostimonas</taxon>
    </lineage>
</organism>
<dbReference type="SUPFAM" id="SSF51735">
    <property type="entry name" value="NAD(P)-binding Rossmann-fold domains"/>
    <property type="match status" value="1"/>
</dbReference>
<keyword evidence="4" id="KW-1185">Reference proteome</keyword>
<reference evidence="3 4" key="1">
    <citation type="submission" date="2017-11" db="EMBL/GenBank/DDBJ databases">
        <title>Genomic Encyclopedia of Archaeal and Bacterial Type Strains, Phase II (KMG-II): From Individual Species to Whole Genera.</title>
        <authorList>
            <person name="Goeker M."/>
        </authorList>
    </citation>
    <scope>NUCLEOTIDE SEQUENCE [LARGE SCALE GENOMIC DNA]</scope>
    <source>
        <strain evidence="3 4">DSM 25625</strain>
    </source>
</reference>
<dbReference type="OrthoDB" id="286404at2"/>
<dbReference type="Proteomes" id="UP000230161">
    <property type="component" value="Unassembled WGS sequence"/>
</dbReference>
<evidence type="ECO:0000256" key="2">
    <source>
        <dbReference type="ARBA" id="ARBA00023002"/>
    </source>
</evidence>
<comment type="caution">
    <text evidence="3">The sequence shown here is derived from an EMBL/GenBank/DDBJ whole genome shotgun (WGS) entry which is preliminary data.</text>
</comment>
<gene>
    <name evidence="3" type="ORF">CLV54_3049</name>
</gene>
<dbReference type="Pfam" id="PF13561">
    <property type="entry name" value="adh_short_C2"/>
    <property type="match status" value="1"/>
</dbReference>
<dbReference type="CDD" id="cd05233">
    <property type="entry name" value="SDR_c"/>
    <property type="match status" value="1"/>
</dbReference>
<protein>
    <submittedName>
        <fullName evidence="3">NAD(P)-dependent dehydrogenase (Short-subunit alcohol dehydrogenase family)</fullName>
    </submittedName>
</protein>
<proteinExistence type="inferred from homology"/>
<evidence type="ECO:0000313" key="3">
    <source>
        <dbReference type="EMBL" id="PJJ55698.1"/>
    </source>
</evidence>